<dbReference type="InterPro" id="IPR047048">
    <property type="entry name" value="TlyA"/>
</dbReference>
<reference evidence="5 6" key="1">
    <citation type="submission" date="2020-04" db="EMBL/GenBank/DDBJ databases">
        <title>Luteolibacter sp. G-1-1-1 isolated from soil.</title>
        <authorList>
            <person name="Dahal R.H."/>
        </authorList>
    </citation>
    <scope>NUCLEOTIDE SEQUENCE [LARGE SCALE GENOMIC DNA]</scope>
    <source>
        <strain evidence="5 6">G-1-1-1</strain>
    </source>
</reference>
<evidence type="ECO:0000256" key="3">
    <source>
        <dbReference type="PROSITE-ProRule" id="PRU00182"/>
    </source>
</evidence>
<dbReference type="GO" id="GO:0003723">
    <property type="term" value="F:RNA binding"/>
    <property type="evidence" value="ECO:0007669"/>
    <property type="project" value="UniProtKB-KW"/>
</dbReference>
<dbReference type="SMART" id="SM00363">
    <property type="entry name" value="S4"/>
    <property type="match status" value="1"/>
</dbReference>
<dbReference type="GO" id="GO:0032259">
    <property type="term" value="P:methylation"/>
    <property type="evidence" value="ECO:0007669"/>
    <property type="project" value="UniProtKB-KW"/>
</dbReference>
<dbReference type="CDD" id="cd02440">
    <property type="entry name" value="AdoMet_MTases"/>
    <property type="match status" value="1"/>
</dbReference>
<dbReference type="InterPro" id="IPR002877">
    <property type="entry name" value="RNA_MeTrfase_FtsJ_dom"/>
</dbReference>
<keyword evidence="6" id="KW-1185">Reference proteome</keyword>
<dbReference type="InterPro" id="IPR029063">
    <property type="entry name" value="SAM-dependent_MTases_sf"/>
</dbReference>
<dbReference type="Gene3D" id="3.10.290.10">
    <property type="entry name" value="RNA-binding S4 domain"/>
    <property type="match status" value="1"/>
</dbReference>
<dbReference type="PIRSF" id="PIRSF005578">
    <property type="entry name" value="TlyA"/>
    <property type="match status" value="1"/>
</dbReference>
<organism evidence="5 6">
    <name type="scientific">Luteolibacter luteus</name>
    <dbReference type="NCBI Taxonomy" id="2728835"/>
    <lineage>
        <taxon>Bacteria</taxon>
        <taxon>Pseudomonadati</taxon>
        <taxon>Verrucomicrobiota</taxon>
        <taxon>Verrucomicrobiia</taxon>
        <taxon>Verrucomicrobiales</taxon>
        <taxon>Verrucomicrobiaceae</taxon>
        <taxon>Luteolibacter</taxon>
    </lineage>
</organism>
<dbReference type="Proteomes" id="UP000501812">
    <property type="component" value="Chromosome"/>
</dbReference>
<accession>A0A858RH49</accession>
<dbReference type="EMBL" id="CP051774">
    <property type="protein sequence ID" value="QJE95600.1"/>
    <property type="molecule type" value="Genomic_DNA"/>
</dbReference>
<proteinExistence type="inferred from homology"/>
<keyword evidence="1 3" id="KW-0694">RNA-binding</keyword>
<dbReference type="InterPro" id="IPR004538">
    <property type="entry name" value="Hemolysin_A/TlyA"/>
</dbReference>
<dbReference type="InterPro" id="IPR036986">
    <property type="entry name" value="S4_RNA-bd_sf"/>
</dbReference>
<dbReference type="PROSITE" id="PS50889">
    <property type="entry name" value="S4"/>
    <property type="match status" value="1"/>
</dbReference>
<evidence type="ECO:0000259" key="4">
    <source>
        <dbReference type="SMART" id="SM00363"/>
    </source>
</evidence>
<protein>
    <submittedName>
        <fullName evidence="5">TlyA family RNA methyltransferase</fullName>
    </submittedName>
</protein>
<sequence>MKKERADALLVARGLCESREQAKRLILAGEVRSGDHLVDKPSTKLAEDAPLDIKEKPKYVGRGGLKMEGALASFGISPEGWTCLDIGASTGGFTDCLLQHGAAKVHAIDVGTNQLAYKLRMDPRVVVKEQFNARGLEVSTLGEKVRLIVMDLSFISLTKILPAAFGVLEEGGSIVCLIKPQFELEREDIGKGGIVRDPALHERAVAKIQAFVTEELGREWKGIIDSPITGTDGNREFLAWLG</sequence>
<dbReference type="PANTHER" id="PTHR32319:SF0">
    <property type="entry name" value="BACTERIAL HEMOLYSIN-LIKE PROTEIN"/>
    <property type="match status" value="1"/>
</dbReference>
<keyword evidence="5" id="KW-0808">Transferase</keyword>
<evidence type="ECO:0000256" key="2">
    <source>
        <dbReference type="ARBA" id="ARBA00029460"/>
    </source>
</evidence>
<dbReference type="PANTHER" id="PTHR32319">
    <property type="entry name" value="BACTERIAL HEMOLYSIN-LIKE PROTEIN"/>
    <property type="match status" value="1"/>
</dbReference>
<feature type="domain" description="RNA-binding S4" evidence="4">
    <location>
        <begin position="4"/>
        <end position="66"/>
    </location>
</feature>
<dbReference type="SUPFAM" id="SSF53335">
    <property type="entry name" value="S-adenosyl-L-methionine-dependent methyltransferases"/>
    <property type="match status" value="1"/>
</dbReference>
<dbReference type="KEGG" id="luo:HHL09_07295"/>
<dbReference type="Pfam" id="PF01728">
    <property type="entry name" value="FtsJ"/>
    <property type="match status" value="1"/>
</dbReference>
<dbReference type="SUPFAM" id="SSF55174">
    <property type="entry name" value="Alpha-L RNA-binding motif"/>
    <property type="match status" value="1"/>
</dbReference>
<dbReference type="GO" id="GO:0008168">
    <property type="term" value="F:methyltransferase activity"/>
    <property type="evidence" value="ECO:0007669"/>
    <property type="project" value="UniProtKB-KW"/>
</dbReference>
<dbReference type="NCBIfam" id="TIGR00478">
    <property type="entry name" value="tly"/>
    <property type="match status" value="1"/>
</dbReference>
<dbReference type="RefSeq" id="WP_169453914.1">
    <property type="nucleotide sequence ID" value="NZ_CP051774.1"/>
</dbReference>
<evidence type="ECO:0000256" key="1">
    <source>
        <dbReference type="ARBA" id="ARBA00022884"/>
    </source>
</evidence>
<keyword evidence="5" id="KW-0489">Methyltransferase</keyword>
<dbReference type="Gene3D" id="3.40.50.150">
    <property type="entry name" value="Vaccinia Virus protein VP39"/>
    <property type="match status" value="1"/>
</dbReference>
<dbReference type="AlphaFoldDB" id="A0A858RH49"/>
<dbReference type="Pfam" id="PF01479">
    <property type="entry name" value="S4"/>
    <property type="match status" value="1"/>
</dbReference>
<gene>
    <name evidence="5" type="ORF">HHL09_07295</name>
</gene>
<evidence type="ECO:0000313" key="6">
    <source>
        <dbReference type="Proteomes" id="UP000501812"/>
    </source>
</evidence>
<dbReference type="InterPro" id="IPR002942">
    <property type="entry name" value="S4_RNA-bd"/>
</dbReference>
<evidence type="ECO:0000313" key="5">
    <source>
        <dbReference type="EMBL" id="QJE95600.1"/>
    </source>
</evidence>
<name>A0A858RH49_9BACT</name>
<comment type="similarity">
    <text evidence="2">Belongs to the TlyA family.</text>
</comment>
<dbReference type="CDD" id="cd00165">
    <property type="entry name" value="S4"/>
    <property type="match status" value="1"/>
</dbReference>